<dbReference type="GO" id="GO:0003677">
    <property type="term" value="F:DNA binding"/>
    <property type="evidence" value="ECO:0007669"/>
    <property type="project" value="InterPro"/>
</dbReference>
<dbReference type="Proteomes" id="UP000073601">
    <property type="component" value="Unassembled WGS sequence"/>
</dbReference>
<organism evidence="3 4">
    <name type="scientific">Grimontia marina</name>
    <dbReference type="NCBI Taxonomy" id="646534"/>
    <lineage>
        <taxon>Bacteria</taxon>
        <taxon>Pseudomonadati</taxon>
        <taxon>Pseudomonadota</taxon>
        <taxon>Gammaproteobacteria</taxon>
        <taxon>Vibrionales</taxon>
        <taxon>Vibrionaceae</taxon>
        <taxon>Grimontia</taxon>
    </lineage>
</organism>
<reference evidence="4" key="1">
    <citation type="submission" date="2016-02" db="EMBL/GenBank/DDBJ databases">
        <authorList>
            <person name="Rodrigo-Torres Lidia"/>
            <person name="Arahal R.David."/>
        </authorList>
    </citation>
    <scope>NUCLEOTIDE SEQUENCE [LARGE SCALE GENOMIC DNA]</scope>
    <source>
        <strain evidence="4">CECT 8713</strain>
    </source>
</reference>
<dbReference type="InterPro" id="IPR026889">
    <property type="entry name" value="Zn_Tnp"/>
</dbReference>
<dbReference type="RefSeq" id="WP_062707723.1">
    <property type="nucleotide sequence ID" value="NZ_CAWRCI010000011.1"/>
</dbReference>
<dbReference type="PANTHER" id="PTHR37023:SF1">
    <property type="entry name" value="ISSOD25 TRANSPOSASE TNPA_ISSOD25"/>
    <property type="match status" value="1"/>
</dbReference>
<dbReference type="InterPro" id="IPR007069">
    <property type="entry name" value="Transposase_32"/>
</dbReference>
<keyword evidence="4" id="KW-1185">Reference proteome</keyword>
<evidence type="ECO:0000259" key="2">
    <source>
        <dbReference type="Pfam" id="PF14319"/>
    </source>
</evidence>
<dbReference type="GO" id="GO:0004803">
    <property type="term" value="F:transposase activity"/>
    <property type="evidence" value="ECO:0007669"/>
    <property type="project" value="InterPro"/>
</dbReference>
<feature type="domain" description="Transposase IS801/IS1294" evidence="1">
    <location>
        <begin position="135"/>
        <end position="299"/>
    </location>
</feature>
<dbReference type="Pfam" id="PF14319">
    <property type="entry name" value="Zn_Tnp_IS91"/>
    <property type="match status" value="1"/>
</dbReference>
<dbReference type="OrthoDB" id="6979325at2"/>
<proteinExistence type="predicted"/>
<dbReference type="PANTHER" id="PTHR37023">
    <property type="entry name" value="TRANSPOSASE"/>
    <property type="match status" value="1"/>
</dbReference>
<evidence type="ECO:0000313" key="3">
    <source>
        <dbReference type="EMBL" id="CZF80879.1"/>
    </source>
</evidence>
<sequence length="348" mass="39509">MSAFIQLLQQQAGILETRHLTPDIGRAIFAMTRCRTGALGTAQWACQGCQYDERTLLSCGHRHCPQCQHPHTVQWLQRQALKLLPTSYFMVTFTLPAPLLHLARTQAKPLYALMFSVAASVLKDFAQRKHGGDSGFTLVLHTHNRRRDMHPHLHAIVPAGFYHPSRRQWHKGNKQFLYPHAPLASVWRARLLAAINAHPTLTLPPSLPAQWVVDCRAVGQGLPAIKYLSRYLYRGVLPDKDIIDISDDQVTFRYTDSHTKQSMTRSLPTPYFLMLILQHVLPKGLQRVRDYGLLHGSAKQKRHAIQLMLLHMAHRTLPIDVPVNVHTTRCCPTCGERRLVCVGVARPR</sequence>
<protein>
    <submittedName>
        <fullName evidence="3">Putative transposase</fullName>
    </submittedName>
</protein>
<name>A0A128F267_9GAMM</name>
<dbReference type="AlphaFoldDB" id="A0A128F267"/>
<dbReference type="EMBL" id="FIZY01000011">
    <property type="protein sequence ID" value="CZF80879.1"/>
    <property type="molecule type" value="Genomic_DNA"/>
</dbReference>
<feature type="domain" description="Transposase zinc-binding" evidence="2">
    <location>
        <begin position="9"/>
        <end position="95"/>
    </location>
</feature>
<dbReference type="GO" id="GO:0006313">
    <property type="term" value="P:DNA transposition"/>
    <property type="evidence" value="ECO:0007669"/>
    <property type="project" value="InterPro"/>
</dbReference>
<evidence type="ECO:0000313" key="4">
    <source>
        <dbReference type="Proteomes" id="UP000073601"/>
    </source>
</evidence>
<dbReference type="Pfam" id="PF04986">
    <property type="entry name" value="Y2_Tnp"/>
    <property type="match status" value="1"/>
</dbReference>
<accession>A0A128F267</accession>
<evidence type="ECO:0000259" key="1">
    <source>
        <dbReference type="Pfam" id="PF04986"/>
    </source>
</evidence>
<gene>
    <name evidence="3" type="ORF">GMA8713_01637</name>
</gene>